<gene>
    <name evidence="1" type="ORF">V8G54_008605</name>
</gene>
<dbReference type="AlphaFoldDB" id="A0AAQ3P4I6"/>
<keyword evidence="2" id="KW-1185">Reference proteome</keyword>
<name>A0AAQ3P4I6_VIGMU</name>
<evidence type="ECO:0000313" key="1">
    <source>
        <dbReference type="EMBL" id="WVZ21283.1"/>
    </source>
</evidence>
<organism evidence="1 2">
    <name type="scientific">Vigna mungo</name>
    <name type="common">Black gram</name>
    <name type="synonym">Phaseolus mungo</name>
    <dbReference type="NCBI Taxonomy" id="3915"/>
    <lineage>
        <taxon>Eukaryota</taxon>
        <taxon>Viridiplantae</taxon>
        <taxon>Streptophyta</taxon>
        <taxon>Embryophyta</taxon>
        <taxon>Tracheophyta</taxon>
        <taxon>Spermatophyta</taxon>
        <taxon>Magnoliopsida</taxon>
        <taxon>eudicotyledons</taxon>
        <taxon>Gunneridae</taxon>
        <taxon>Pentapetalae</taxon>
        <taxon>rosids</taxon>
        <taxon>fabids</taxon>
        <taxon>Fabales</taxon>
        <taxon>Fabaceae</taxon>
        <taxon>Papilionoideae</taxon>
        <taxon>50 kb inversion clade</taxon>
        <taxon>NPAAA clade</taxon>
        <taxon>indigoferoid/millettioid clade</taxon>
        <taxon>Phaseoleae</taxon>
        <taxon>Vigna</taxon>
    </lineage>
</organism>
<dbReference type="EMBL" id="CP144699">
    <property type="protein sequence ID" value="WVZ21283.1"/>
    <property type="molecule type" value="Genomic_DNA"/>
</dbReference>
<proteinExistence type="predicted"/>
<protein>
    <submittedName>
        <fullName evidence="1">Uncharacterized protein</fullName>
    </submittedName>
</protein>
<dbReference type="Proteomes" id="UP001374535">
    <property type="component" value="Chromosome 2"/>
</dbReference>
<evidence type="ECO:0000313" key="2">
    <source>
        <dbReference type="Proteomes" id="UP001374535"/>
    </source>
</evidence>
<accession>A0AAQ3P4I6</accession>
<sequence>MCDILWQDSENFVDHGIQIEPFNLAGNFVEYVRENEIKGPPDLSSKDIVVVKRRIANVLEHGETLTEDAMKLMENGEYSSVNPSGLCRYYALCKHMFIMKSESFVDGGLFHLHVGDEGVNL</sequence>
<reference evidence="1 2" key="1">
    <citation type="journal article" date="2023" name="Life. Sci Alliance">
        <title>Evolutionary insights into 3D genome organization and epigenetic landscape of Vigna mungo.</title>
        <authorList>
            <person name="Junaid A."/>
            <person name="Singh B."/>
            <person name="Bhatia S."/>
        </authorList>
    </citation>
    <scope>NUCLEOTIDE SEQUENCE [LARGE SCALE GENOMIC DNA]</scope>
    <source>
        <strain evidence="1">Urdbean</strain>
    </source>
</reference>